<evidence type="ECO:0000313" key="3">
    <source>
        <dbReference type="Proteomes" id="UP000028828"/>
    </source>
</evidence>
<evidence type="ECO:0000256" key="1">
    <source>
        <dbReference type="SAM" id="MobiDB-lite"/>
    </source>
</evidence>
<feature type="region of interest" description="Disordered" evidence="1">
    <location>
        <begin position="1"/>
        <end position="32"/>
    </location>
</feature>
<dbReference type="EMBL" id="AEYI02000903">
    <property type="protein sequence ID" value="KFG43783.1"/>
    <property type="molecule type" value="Genomic_DNA"/>
</dbReference>
<evidence type="ECO:0000313" key="2">
    <source>
        <dbReference type="EMBL" id="KFG43783.1"/>
    </source>
</evidence>
<reference evidence="2 3" key="1">
    <citation type="submission" date="2014-03" db="EMBL/GenBank/DDBJ databases">
        <authorList>
            <person name="Sibley D."/>
            <person name="Venepally P."/>
            <person name="Karamycheva S."/>
            <person name="Hadjithomas M."/>
            <person name="Khan A."/>
            <person name="Brunk B."/>
            <person name="Roos D."/>
            <person name="Caler E."/>
            <person name="Lorenzi H."/>
        </authorList>
    </citation>
    <scope>NUCLEOTIDE SEQUENCE [LARGE SCALE GENOMIC DNA]</scope>
    <source>
        <strain evidence="3">p89</strain>
    </source>
</reference>
<dbReference type="AlphaFoldDB" id="A0A086KHB5"/>
<feature type="compositionally biased region" description="Basic and acidic residues" evidence="1">
    <location>
        <begin position="9"/>
        <end position="32"/>
    </location>
</feature>
<dbReference type="Proteomes" id="UP000028828">
    <property type="component" value="Unassembled WGS sequence"/>
</dbReference>
<dbReference type="VEuPathDB" id="ToxoDB:TGP89_357080"/>
<comment type="caution">
    <text evidence="2">The sequence shown here is derived from an EMBL/GenBank/DDBJ whole genome shotgun (WGS) entry which is preliminary data.</text>
</comment>
<organism evidence="2 3">
    <name type="scientific">Toxoplasma gondii p89</name>
    <dbReference type="NCBI Taxonomy" id="943119"/>
    <lineage>
        <taxon>Eukaryota</taxon>
        <taxon>Sar</taxon>
        <taxon>Alveolata</taxon>
        <taxon>Apicomplexa</taxon>
        <taxon>Conoidasida</taxon>
        <taxon>Coccidia</taxon>
        <taxon>Eucoccidiorida</taxon>
        <taxon>Eimeriorina</taxon>
        <taxon>Sarcocystidae</taxon>
        <taxon>Toxoplasma</taxon>
    </lineage>
</organism>
<gene>
    <name evidence="2" type="ORF">TGP89_357080</name>
</gene>
<protein>
    <submittedName>
        <fullName evidence="2">Uncharacterized protein</fullName>
    </submittedName>
</protein>
<sequence length="146" mass="16382">MARSSETVEIQHHDRPRSDERGECSPRARENIGVRDFRSVQGPDAVLQPAGCPPGVSAHGISRFIARFVFPFWLSFHKCMHLLRERKTPLALGKALSQRNRRLDTTRRTPLSPGNSLLTLCFATHTHATMCMQANGARAWSGEFTN</sequence>
<proteinExistence type="predicted"/>
<accession>A0A086KHB5</accession>
<name>A0A086KHB5_TOXGO</name>